<reference evidence="10 11" key="1">
    <citation type="journal article" date="2018" name="MBio">
        <title>Comparative Genomics Reveals the Core Gene Toolbox for the Fungus-Insect Symbiosis.</title>
        <authorList>
            <person name="Wang Y."/>
            <person name="Stata M."/>
            <person name="Wang W."/>
            <person name="Stajich J.E."/>
            <person name="White M.M."/>
            <person name="Moncalvo J.M."/>
        </authorList>
    </citation>
    <scope>NUCLEOTIDE SEQUENCE [LARGE SCALE GENOMIC DNA]</scope>
    <source>
        <strain evidence="10 11">AUS-77-4</strain>
    </source>
</reference>
<keyword evidence="5" id="KW-0547">Nucleotide-binding</keyword>
<dbReference type="InterPro" id="IPR050512">
    <property type="entry name" value="Sulf_AdTrans/APS_kinase"/>
</dbReference>
<dbReference type="Pfam" id="PF01747">
    <property type="entry name" value="ATP-sulfurylase"/>
    <property type="match status" value="1"/>
</dbReference>
<dbReference type="OrthoDB" id="468at2759"/>
<evidence type="ECO:0000313" key="11">
    <source>
        <dbReference type="Proteomes" id="UP000245699"/>
    </source>
</evidence>
<dbReference type="Gene3D" id="3.10.400.10">
    <property type="entry name" value="Sulfate adenylyltransferase"/>
    <property type="match status" value="1"/>
</dbReference>
<dbReference type="GO" id="GO:0005737">
    <property type="term" value="C:cytoplasm"/>
    <property type="evidence" value="ECO:0007669"/>
    <property type="project" value="TreeGrafter"/>
</dbReference>
<dbReference type="Pfam" id="PF14306">
    <property type="entry name" value="PUA_2"/>
    <property type="match status" value="1"/>
</dbReference>
<evidence type="ECO:0000313" key="10">
    <source>
        <dbReference type="EMBL" id="PVU93690.1"/>
    </source>
</evidence>
<feature type="domain" description="ATP-sulfurylase PUA-like" evidence="9">
    <location>
        <begin position="14"/>
        <end position="188"/>
    </location>
</feature>
<dbReference type="EC" id="2.7.7.4" evidence="2"/>
<comment type="pathway">
    <text evidence="1">Sulfur metabolism.</text>
</comment>
<comment type="caution">
    <text evidence="10">The sequence shown here is derived from an EMBL/GenBank/DDBJ whole genome shotgun (WGS) entry which is preliminary data.</text>
</comment>
<dbReference type="InterPro" id="IPR015947">
    <property type="entry name" value="PUA-like_sf"/>
</dbReference>
<dbReference type="SUPFAM" id="SSF52374">
    <property type="entry name" value="Nucleotidylyl transferase"/>
    <property type="match status" value="1"/>
</dbReference>
<evidence type="ECO:0000256" key="5">
    <source>
        <dbReference type="ARBA" id="ARBA00022741"/>
    </source>
</evidence>
<dbReference type="PANTHER" id="PTHR42700">
    <property type="entry name" value="SULFATE ADENYLYLTRANSFERASE"/>
    <property type="match status" value="1"/>
</dbReference>
<protein>
    <recommendedName>
        <fullName evidence="2">sulfate adenylyltransferase</fullName>
        <ecNumber evidence="2">2.7.7.4</ecNumber>
    </recommendedName>
</protein>
<keyword evidence="11" id="KW-1185">Reference proteome</keyword>
<accession>A0A2T9YMX3</accession>
<keyword evidence="4" id="KW-0548">Nucleotidyltransferase</keyword>
<evidence type="ECO:0000256" key="7">
    <source>
        <dbReference type="ARBA" id="ARBA00062002"/>
    </source>
</evidence>
<dbReference type="PANTHER" id="PTHR42700:SF1">
    <property type="entry name" value="SULFATE ADENYLYLTRANSFERASE"/>
    <property type="match status" value="1"/>
</dbReference>
<evidence type="ECO:0000256" key="2">
    <source>
        <dbReference type="ARBA" id="ARBA00012391"/>
    </source>
</evidence>
<dbReference type="STRING" id="61424.A0A2T9YMX3"/>
<evidence type="ECO:0000259" key="9">
    <source>
        <dbReference type="Pfam" id="PF14306"/>
    </source>
</evidence>
<dbReference type="Gene3D" id="3.40.50.620">
    <property type="entry name" value="HUPs"/>
    <property type="match status" value="1"/>
</dbReference>
<evidence type="ECO:0000256" key="1">
    <source>
        <dbReference type="ARBA" id="ARBA00004678"/>
    </source>
</evidence>
<name>A0A2T9YMX3_9FUNG</name>
<evidence type="ECO:0000256" key="6">
    <source>
        <dbReference type="ARBA" id="ARBA00022840"/>
    </source>
</evidence>
<evidence type="ECO:0000259" key="8">
    <source>
        <dbReference type="Pfam" id="PF01747"/>
    </source>
</evidence>
<dbReference type="CDD" id="cd00517">
    <property type="entry name" value="ATPS"/>
    <property type="match status" value="1"/>
</dbReference>
<dbReference type="FunFam" id="3.40.50.620:FF:000052">
    <property type="entry name" value="Sulfate adenylyltransferase"/>
    <property type="match status" value="1"/>
</dbReference>
<comment type="subunit">
    <text evidence="7">Homohexamer. Dimer of trimers.</text>
</comment>
<dbReference type="AlphaFoldDB" id="A0A2T9YMX3"/>
<gene>
    <name evidence="10" type="ORF">BB559_003201</name>
</gene>
<dbReference type="GO" id="GO:0010134">
    <property type="term" value="P:sulfate assimilation via adenylyl sulfate reduction"/>
    <property type="evidence" value="ECO:0007669"/>
    <property type="project" value="TreeGrafter"/>
</dbReference>
<dbReference type="InterPro" id="IPR014729">
    <property type="entry name" value="Rossmann-like_a/b/a_fold"/>
</dbReference>
<keyword evidence="6" id="KW-0067">ATP-binding</keyword>
<dbReference type="EMBL" id="MBFT01000307">
    <property type="protein sequence ID" value="PVU93690.1"/>
    <property type="molecule type" value="Genomic_DNA"/>
</dbReference>
<evidence type="ECO:0000256" key="3">
    <source>
        <dbReference type="ARBA" id="ARBA00022679"/>
    </source>
</evidence>
<dbReference type="GO" id="GO:0005524">
    <property type="term" value="F:ATP binding"/>
    <property type="evidence" value="ECO:0007669"/>
    <property type="project" value="UniProtKB-KW"/>
</dbReference>
<dbReference type="InterPro" id="IPR002650">
    <property type="entry name" value="Sulphate_adenylyltransferase"/>
</dbReference>
<dbReference type="SUPFAM" id="SSF88697">
    <property type="entry name" value="PUA domain-like"/>
    <property type="match status" value="1"/>
</dbReference>
<sequence>MTIIQSNSLSSNLTPYGGDLKDLLARDAIIKQQLATEAKQLPYIVLSDRQLCDIEMIINGGFSPLEGFMTQEEYNGVVENMRLPNGSLWPIPIYLDIDDSSVTSPNDPSEHTPVSGVLPGTRIALLDKNSPDSSKAVAIITVEDTYSTDFTNEALKVYGSDDDLHPAVFYLFNSTKKTNVGGKIQAIKNVYHDDFTSLRKTPAETRQFFASKDWERIVAFQTRNPMHRAHLELTMRAAKKTDSRVFIHPVVGLTKPGDIDYVTRVKVYQILIKHFPENTAYLSLLPLAMRMGGPKEAVLHAIIRRNYGATLFIVGRDHAGPGKDKAGNLFYGPYEAQEVTLKHQEELGIEIVPFSNLSYIPEIDAYEEVDKIPVGTKTLDISGTELRNRLKTGEDIPNWFSFTDVVQVLRDAYAN</sequence>
<proteinExistence type="predicted"/>
<dbReference type="GO" id="GO:0004781">
    <property type="term" value="F:sulfate adenylyltransferase (ATP) activity"/>
    <property type="evidence" value="ECO:0007669"/>
    <property type="project" value="UniProtKB-EC"/>
</dbReference>
<keyword evidence="3" id="KW-0808">Transferase</keyword>
<dbReference type="NCBIfam" id="TIGR00339">
    <property type="entry name" value="sopT"/>
    <property type="match status" value="1"/>
</dbReference>
<dbReference type="InterPro" id="IPR025980">
    <property type="entry name" value="ATP-Sase_PUA-like_dom"/>
</dbReference>
<dbReference type="InterPro" id="IPR024951">
    <property type="entry name" value="Sulfurylase_cat_dom"/>
</dbReference>
<feature type="domain" description="Sulphate adenylyltransferase catalytic" evidence="8">
    <location>
        <begin position="197"/>
        <end position="411"/>
    </location>
</feature>
<organism evidence="10 11">
    <name type="scientific">Furculomyces boomerangus</name>
    <dbReference type="NCBI Taxonomy" id="61424"/>
    <lineage>
        <taxon>Eukaryota</taxon>
        <taxon>Fungi</taxon>
        <taxon>Fungi incertae sedis</taxon>
        <taxon>Zoopagomycota</taxon>
        <taxon>Kickxellomycotina</taxon>
        <taxon>Harpellomycetes</taxon>
        <taxon>Harpellales</taxon>
        <taxon>Harpellaceae</taxon>
        <taxon>Furculomyces</taxon>
    </lineage>
</organism>
<dbReference type="Proteomes" id="UP000245699">
    <property type="component" value="Unassembled WGS sequence"/>
</dbReference>
<dbReference type="GO" id="GO:0019379">
    <property type="term" value="P:sulfate assimilation, phosphoadenylyl sulfate reduction by phosphoadenylyl-sulfate reductase (thioredoxin)"/>
    <property type="evidence" value="ECO:0007669"/>
    <property type="project" value="TreeGrafter"/>
</dbReference>
<evidence type="ECO:0000256" key="4">
    <source>
        <dbReference type="ARBA" id="ARBA00022695"/>
    </source>
</evidence>